<feature type="region of interest" description="Disordered" evidence="6">
    <location>
        <begin position="47"/>
        <end position="100"/>
    </location>
</feature>
<dbReference type="GO" id="GO:0000981">
    <property type="term" value="F:DNA-binding transcription factor activity, RNA polymerase II-specific"/>
    <property type="evidence" value="ECO:0007669"/>
    <property type="project" value="TreeGrafter"/>
</dbReference>
<evidence type="ECO:0000256" key="3">
    <source>
        <dbReference type="ARBA" id="ARBA00022771"/>
    </source>
</evidence>
<dbReference type="PANTHER" id="PTHR19818:SF139">
    <property type="entry name" value="PAIR-RULE PROTEIN ODD-PAIRED"/>
    <property type="match status" value="1"/>
</dbReference>
<evidence type="ECO:0000256" key="6">
    <source>
        <dbReference type="SAM" id="MobiDB-lite"/>
    </source>
</evidence>
<evidence type="ECO:0000256" key="1">
    <source>
        <dbReference type="ARBA" id="ARBA00022723"/>
    </source>
</evidence>
<dbReference type="GO" id="GO:0045944">
    <property type="term" value="P:positive regulation of transcription by RNA polymerase II"/>
    <property type="evidence" value="ECO:0007669"/>
    <property type="project" value="UniProtKB-ARBA"/>
</dbReference>
<dbReference type="PROSITE" id="PS00028">
    <property type="entry name" value="ZINC_FINGER_C2H2_1"/>
    <property type="match status" value="2"/>
</dbReference>
<keyword evidence="4" id="KW-0862">Zinc</keyword>
<dbReference type="Proteomes" id="UP000823388">
    <property type="component" value="Chromosome 9N"/>
</dbReference>
<evidence type="ECO:0000259" key="7">
    <source>
        <dbReference type="PROSITE" id="PS50157"/>
    </source>
</evidence>
<dbReference type="GO" id="GO:0008270">
    <property type="term" value="F:zinc ion binding"/>
    <property type="evidence" value="ECO:0007669"/>
    <property type="project" value="UniProtKB-KW"/>
</dbReference>
<dbReference type="SUPFAM" id="SSF57667">
    <property type="entry name" value="beta-beta-alpha zinc fingers"/>
    <property type="match status" value="1"/>
</dbReference>
<comment type="caution">
    <text evidence="8">The sequence shown here is derived from an EMBL/GenBank/DDBJ whole genome shotgun (WGS) entry which is preliminary data.</text>
</comment>
<feature type="domain" description="C2H2-type" evidence="7">
    <location>
        <begin position="557"/>
        <end position="586"/>
    </location>
</feature>
<dbReference type="Gene3D" id="3.30.160.60">
    <property type="entry name" value="Classic Zinc Finger"/>
    <property type="match status" value="1"/>
</dbReference>
<evidence type="ECO:0000313" key="9">
    <source>
        <dbReference type="Proteomes" id="UP000823388"/>
    </source>
</evidence>
<keyword evidence="9" id="KW-1185">Reference proteome</keyword>
<feature type="domain" description="C2H2-type" evidence="7">
    <location>
        <begin position="587"/>
        <end position="616"/>
    </location>
</feature>
<reference evidence="8 9" key="1">
    <citation type="submission" date="2020-05" db="EMBL/GenBank/DDBJ databases">
        <title>WGS assembly of Panicum virgatum.</title>
        <authorList>
            <person name="Lovell J.T."/>
            <person name="Jenkins J."/>
            <person name="Shu S."/>
            <person name="Juenger T.E."/>
            <person name="Schmutz J."/>
        </authorList>
    </citation>
    <scope>NUCLEOTIDE SEQUENCE [LARGE SCALE GENOMIC DNA]</scope>
    <source>
        <strain evidence="9">cv. AP13</strain>
    </source>
</reference>
<feature type="compositionally biased region" description="Low complexity" evidence="6">
    <location>
        <begin position="13"/>
        <end position="22"/>
    </location>
</feature>
<dbReference type="InterPro" id="IPR013087">
    <property type="entry name" value="Znf_C2H2_type"/>
</dbReference>
<dbReference type="EMBL" id="CM029054">
    <property type="protein sequence ID" value="KAG2543452.1"/>
    <property type="molecule type" value="Genomic_DNA"/>
</dbReference>
<dbReference type="GO" id="GO:0005634">
    <property type="term" value="C:nucleus"/>
    <property type="evidence" value="ECO:0007669"/>
    <property type="project" value="UniProtKB-ARBA"/>
</dbReference>
<feature type="region of interest" description="Disordered" evidence="6">
    <location>
        <begin position="9"/>
        <end position="34"/>
    </location>
</feature>
<keyword evidence="2" id="KW-0677">Repeat</keyword>
<evidence type="ECO:0000256" key="4">
    <source>
        <dbReference type="ARBA" id="ARBA00022833"/>
    </source>
</evidence>
<feature type="region of interest" description="Disordered" evidence="6">
    <location>
        <begin position="352"/>
        <end position="374"/>
    </location>
</feature>
<accession>A0A8T0N544</accession>
<organism evidence="8 9">
    <name type="scientific">Panicum virgatum</name>
    <name type="common">Blackwell switchgrass</name>
    <dbReference type="NCBI Taxonomy" id="38727"/>
    <lineage>
        <taxon>Eukaryota</taxon>
        <taxon>Viridiplantae</taxon>
        <taxon>Streptophyta</taxon>
        <taxon>Embryophyta</taxon>
        <taxon>Tracheophyta</taxon>
        <taxon>Spermatophyta</taxon>
        <taxon>Magnoliopsida</taxon>
        <taxon>Liliopsida</taxon>
        <taxon>Poales</taxon>
        <taxon>Poaceae</taxon>
        <taxon>PACMAD clade</taxon>
        <taxon>Panicoideae</taxon>
        <taxon>Panicodae</taxon>
        <taxon>Paniceae</taxon>
        <taxon>Panicinae</taxon>
        <taxon>Panicum</taxon>
        <taxon>Panicum sect. Hiantes</taxon>
    </lineage>
</organism>
<evidence type="ECO:0000313" key="8">
    <source>
        <dbReference type="EMBL" id="KAG2543452.1"/>
    </source>
</evidence>
<proteinExistence type="predicted"/>
<evidence type="ECO:0000256" key="2">
    <source>
        <dbReference type="ARBA" id="ARBA00022737"/>
    </source>
</evidence>
<dbReference type="PANTHER" id="PTHR19818">
    <property type="entry name" value="ZINC FINGER PROTEIN ZIC AND GLI"/>
    <property type="match status" value="1"/>
</dbReference>
<dbReference type="GO" id="GO:0000978">
    <property type="term" value="F:RNA polymerase II cis-regulatory region sequence-specific DNA binding"/>
    <property type="evidence" value="ECO:0007669"/>
    <property type="project" value="TreeGrafter"/>
</dbReference>
<dbReference type="AlphaFoldDB" id="A0A8T0N544"/>
<keyword evidence="3 5" id="KW-0863">Zinc-finger</keyword>
<dbReference type="OrthoDB" id="9547406at2759"/>
<evidence type="ECO:0000256" key="5">
    <source>
        <dbReference type="PROSITE-ProRule" id="PRU00042"/>
    </source>
</evidence>
<protein>
    <recommendedName>
        <fullName evidence="7">C2H2-type domain-containing protein</fullName>
    </recommendedName>
</protein>
<dbReference type="SMART" id="SM00355">
    <property type="entry name" value="ZnF_C2H2"/>
    <property type="match status" value="4"/>
</dbReference>
<keyword evidence="1" id="KW-0479">Metal-binding</keyword>
<gene>
    <name evidence="8" type="ORF">PVAP13_9NG747700</name>
</gene>
<name>A0A8T0N544_PANVG</name>
<feature type="compositionally biased region" description="Basic and acidic residues" evidence="6">
    <location>
        <begin position="90"/>
        <end position="100"/>
    </location>
</feature>
<dbReference type="PROSITE" id="PS50157">
    <property type="entry name" value="ZINC_FINGER_C2H2_2"/>
    <property type="match status" value="2"/>
</dbReference>
<dbReference type="InterPro" id="IPR036236">
    <property type="entry name" value="Znf_C2H2_sf"/>
</dbReference>
<dbReference type="InterPro" id="IPR050329">
    <property type="entry name" value="GLI_C2H2-zinc-finger"/>
</dbReference>
<sequence>MRIRRYAARLLNSTSPTAAAAPSSPPPPPAASWLHTAADDSCAFCELSRPAPQEGPDAIKHKGHIASRVPESEVEGDERVRQAQQPPVPEVKKCKNDHGRNASKISVGLQAPRAASGVSEAAVKPEVAGGATLVNEADAEPAVKPATFIVNDAAIGQEVNCKFSLVNDAAKPEVTAGDSLLNGSTTGLEILEGAPLANEVAHDPEVTEKVSPESKAATVPEVTSTAAEVTGVPSRVNKSGIILKVIRRNSLGKAVTDPGVATNMLRTGSVEVTGVPSRMNKSGIRLEVIRRNSLGKAVTDPGVANTMLRTGSLSTEDADRPKVTGAASVMQETTSVGVDYVASKAAAELEDSSRVSSNVDDTATLDRPQLPSWNPNIGNMQLGNAGESVASTVQPSGCDAAKVLSSVNSTSNGAVGAKGSTVEGGLPNDGFVKPSVSCAYDIVARSIGTSGRSDVICYARRRGKRKLELLEVKTENIELEDDVICKEETLGRTGRCESVLSTAGSVDVKLADIKKELMDNSAANKVKKMKRNRFECNIDYCQMTFKTKVELSVHKKNMCTVKSCSRHFRSHRYLRRHQSVHNDDMPYKCPWDGCGMAFKWSWDRAEHFKVHAGVKPYKCTTPGCNRIYKFVSDFTRHRRRCKPQR</sequence>